<evidence type="ECO:0000256" key="9">
    <source>
        <dbReference type="ARBA" id="ARBA00023136"/>
    </source>
</evidence>
<feature type="domain" description="Alpha-macroglobulin receptor-binding" evidence="19">
    <location>
        <begin position="1313"/>
        <end position="1397"/>
    </location>
</feature>
<reference evidence="21" key="1">
    <citation type="submission" date="2025-08" db="UniProtKB">
        <authorList>
            <consortium name="RefSeq"/>
        </authorList>
    </citation>
    <scope>IDENTIFICATION</scope>
    <source>
        <tissue evidence="21">Blood</tissue>
    </source>
</reference>
<protein>
    <recommendedName>
        <fullName evidence="15">CD109 antigen</fullName>
    </recommendedName>
</protein>
<evidence type="ECO:0000256" key="8">
    <source>
        <dbReference type="ARBA" id="ARBA00022966"/>
    </source>
</evidence>
<dbReference type="GO" id="GO:0098552">
    <property type="term" value="C:side of membrane"/>
    <property type="evidence" value="ECO:0007669"/>
    <property type="project" value="UniProtKB-KW"/>
</dbReference>
<evidence type="ECO:0000256" key="4">
    <source>
        <dbReference type="ARBA" id="ARBA00022622"/>
    </source>
</evidence>
<dbReference type="KEGG" id="emc:129338673"/>
<dbReference type="SMART" id="SM01360">
    <property type="entry name" value="A2M"/>
    <property type="match status" value="1"/>
</dbReference>
<evidence type="ECO:0000256" key="11">
    <source>
        <dbReference type="ARBA" id="ARBA00023180"/>
    </source>
</evidence>
<evidence type="ECO:0000259" key="18">
    <source>
        <dbReference type="SMART" id="SM01360"/>
    </source>
</evidence>
<keyword evidence="10" id="KW-1015">Disulfide bond</keyword>
<dbReference type="InterPro" id="IPR019742">
    <property type="entry name" value="MacrogloblnA2_CS"/>
</dbReference>
<keyword evidence="5" id="KW-0646">Protease inhibitor</keyword>
<dbReference type="InterPro" id="IPR013783">
    <property type="entry name" value="Ig-like_fold"/>
</dbReference>
<feature type="chain" id="PRO_5041674003" description="CD109 antigen" evidence="16">
    <location>
        <begin position="34"/>
        <end position="1447"/>
    </location>
</feature>
<dbReference type="Gene3D" id="2.60.40.1930">
    <property type="match status" value="3"/>
</dbReference>
<evidence type="ECO:0000256" key="5">
    <source>
        <dbReference type="ARBA" id="ARBA00022690"/>
    </source>
</evidence>
<evidence type="ECO:0000256" key="13">
    <source>
        <dbReference type="ARBA" id="ARBA00056820"/>
    </source>
</evidence>
<feature type="domain" description="Alpha-2-macroglobulin" evidence="18">
    <location>
        <begin position="691"/>
        <end position="781"/>
    </location>
</feature>
<dbReference type="FunFam" id="2.60.40.1940:FF:000003">
    <property type="entry name" value="CD109 isoform 1"/>
    <property type="match status" value="1"/>
</dbReference>
<name>A0AA97LB30_EUBMA</name>
<keyword evidence="7" id="KW-0722">Serine protease inhibitor</keyword>
<dbReference type="Pfam" id="PF00207">
    <property type="entry name" value="A2M"/>
    <property type="match status" value="1"/>
</dbReference>
<keyword evidence="4" id="KW-0336">GPI-anchor</keyword>
<dbReference type="InterPro" id="IPR041555">
    <property type="entry name" value="MG3"/>
</dbReference>
<evidence type="ECO:0000256" key="6">
    <source>
        <dbReference type="ARBA" id="ARBA00022729"/>
    </source>
</evidence>
<comment type="subunit">
    <text evidence="14">Heterodimer; disulfide-linked. Interacts with TGFB1 and TGFBR1. Forms a heteromeric complex with TGFBR1, TGFBR2 and TGFBR3 in a ligand-independent manner.</text>
</comment>
<accession>A0AA97LB30</accession>
<evidence type="ECO:0000313" key="21">
    <source>
        <dbReference type="RefSeq" id="XP_054849093.1"/>
    </source>
</evidence>
<dbReference type="InterPro" id="IPR001599">
    <property type="entry name" value="Macroglobln_a2"/>
</dbReference>
<dbReference type="SUPFAM" id="SSF49410">
    <property type="entry name" value="Alpha-macroglobulin receptor domain"/>
    <property type="match status" value="1"/>
</dbReference>
<dbReference type="Pfam" id="PF07677">
    <property type="entry name" value="A2M_recep"/>
    <property type="match status" value="1"/>
</dbReference>
<dbReference type="Gene3D" id="6.20.50.160">
    <property type="match status" value="1"/>
</dbReference>
<dbReference type="GO" id="GO:0005615">
    <property type="term" value="C:extracellular space"/>
    <property type="evidence" value="ECO:0007669"/>
    <property type="project" value="InterPro"/>
</dbReference>
<keyword evidence="12" id="KW-0449">Lipoprotein</keyword>
<dbReference type="RefSeq" id="XP_054849093.1">
    <property type="nucleotide sequence ID" value="XM_054993118.1"/>
</dbReference>
<dbReference type="Pfam" id="PF17791">
    <property type="entry name" value="MG3"/>
    <property type="match status" value="1"/>
</dbReference>
<dbReference type="InterPro" id="IPR047565">
    <property type="entry name" value="Alpha-macroglob_thiol-ester_cl"/>
</dbReference>
<evidence type="ECO:0000256" key="12">
    <source>
        <dbReference type="ARBA" id="ARBA00023288"/>
    </source>
</evidence>
<dbReference type="SMART" id="SM01419">
    <property type="entry name" value="Thiol-ester_cl"/>
    <property type="match status" value="1"/>
</dbReference>
<evidence type="ECO:0000256" key="2">
    <source>
        <dbReference type="ARBA" id="ARBA00010952"/>
    </source>
</evidence>
<gene>
    <name evidence="21" type="primary">CD109</name>
</gene>
<evidence type="ECO:0000313" key="20">
    <source>
        <dbReference type="Proteomes" id="UP001190640"/>
    </source>
</evidence>
<dbReference type="GO" id="GO:0005886">
    <property type="term" value="C:plasma membrane"/>
    <property type="evidence" value="ECO:0007669"/>
    <property type="project" value="UniProtKB-SubCell"/>
</dbReference>
<dbReference type="InterPro" id="IPR041813">
    <property type="entry name" value="A2M_TED"/>
</dbReference>
<dbReference type="InterPro" id="IPR002890">
    <property type="entry name" value="MG2"/>
</dbReference>
<dbReference type="InterPro" id="IPR009048">
    <property type="entry name" value="A-macroglobulin_rcpt-bd"/>
</dbReference>
<dbReference type="InterPro" id="IPR011626">
    <property type="entry name" value="Alpha-macroglobulin_TED"/>
</dbReference>
<evidence type="ECO:0000256" key="10">
    <source>
        <dbReference type="ARBA" id="ARBA00023157"/>
    </source>
</evidence>
<dbReference type="CDD" id="cd02897">
    <property type="entry name" value="A2M_2"/>
    <property type="match status" value="1"/>
</dbReference>
<dbReference type="Gene3D" id="2.60.40.10">
    <property type="entry name" value="Immunoglobulins"/>
    <property type="match status" value="2"/>
</dbReference>
<dbReference type="Pfam" id="PF07678">
    <property type="entry name" value="TED_complement"/>
    <property type="match status" value="1"/>
</dbReference>
<comment type="similarity">
    <text evidence="2">Belongs to the protease inhibitor I39 (alpha-2-macroglobulin) family.</text>
</comment>
<keyword evidence="11" id="KW-0325">Glycoprotein</keyword>
<dbReference type="Gene3D" id="2.20.130.20">
    <property type="match status" value="1"/>
</dbReference>
<dbReference type="Pfam" id="PF01835">
    <property type="entry name" value="MG2"/>
    <property type="match status" value="1"/>
</dbReference>
<keyword evidence="6 16" id="KW-0732">Signal</keyword>
<dbReference type="PANTHER" id="PTHR11412">
    <property type="entry name" value="MACROGLOBULIN / COMPLEMENT"/>
    <property type="match status" value="1"/>
</dbReference>
<dbReference type="SMART" id="SM01359">
    <property type="entry name" value="A2M_N_2"/>
    <property type="match status" value="1"/>
</dbReference>
<dbReference type="FunFam" id="2.60.40.1930:FF:000001">
    <property type="entry name" value="CD109 isoform 3"/>
    <property type="match status" value="1"/>
</dbReference>
<dbReference type="GO" id="GO:0004867">
    <property type="term" value="F:serine-type endopeptidase inhibitor activity"/>
    <property type="evidence" value="ECO:0007669"/>
    <property type="project" value="UniProtKB-KW"/>
</dbReference>
<evidence type="ECO:0000256" key="14">
    <source>
        <dbReference type="ARBA" id="ARBA00063008"/>
    </source>
</evidence>
<feature type="domain" description="Alpha-2-macroglobulin bait region" evidence="17">
    <location>
        <begin position="463"/>
        <end position="596"/>
    </location>
</feature>
<dbReference type="PROSITE" id="PS00477">
    <property type="entry name" value="ALPHA_2_MACROGLOBULIN"/>
    <property type="match status" value="1"/>
</dbReference>
<dbReference type="InterPro" id="IPR014756">
    <property type="entry name" value="Ig_E-set"/>
</dbReference>
<proteinExistence type="inferred from homology"/>
<dbReference type="PANTHER" id="PTHR11412:SF136">
    <property type="entry name" value="CD109 ANTIGEN"/>
    <property type="match status" value="1"/>
</dbReference>
<comment type="subcellular location">
    <subcellularLocation>
        <location evidence="1">Cell membrane</location>
        <topology evidence="1">Lipid-anchor</topology>
        <topology evidence="1">GPI-anchor</topology>
    </subcellularLocation>
</comment>
<dbReference type="FunFam" id="2.60.40.10:FF:000155">
    <property type="entry name" value="complement C3 isoform X1"/>
    <property type="match status" value="1"/>
</dbReference>
<dbReference type="InterPro" id="IPR050473">
    <property type="entry name" value="A2M/Complement_sys"/>
</dbReference>
<keyword evidence="20" id="KW-1185">Reference proteome</keyword>
<dbReference type="InterPro" id="IPR008930">
    <property type="entry name" value="Terpenoid_cyclase/PrenylTrfase"/>
</dbReference>
<dbReference type="Gene3D" id="2.60.40.690">
    <property type="entry name" value="Alpha-macroglobulin, receptor-binding domain"/>
    <property type="match status" value="1"/>
</dbReference>
<sequence>MPDCVHAARKGSLLPSTIHLALCFLTVSRVAAAGPGYLLTAPLTFRPGTNMSIGVALLKNSPPHVTVKAEVVFDNNTVLWGEAVFQRDSFGTLVLPALPLGSPAGDYNLLVKGYTEGVLLFSNHSDLSFEHKSFSVFIQTDKSMYKPGQDVKIRIVTLHPDLKPLSALVNLYIRDPRRNLIQQWLAENGKLGKISKEFKISRYPVLGDWSIQVEVNDQTHYQTFTVMEYVLPKFEVILATPLFYSSKAERFSGAVTAKYTYGKPVKGKVTVTCFSSSWDRNKNITKELMINGSVNFTLDNQEIQAITSRNGEWDLRYVPPVEIVAVVTESLTGISQNASTTIFPKYYDYILEFSEYPKVLKPSLTFIATLKVTRADKNPLSSDDRQNNVMISVRHSEDYMYGYGNELQTEEKFNYSVPENGIIQIEFPVLVNTTSLKVKAKFLDGQTSIIINDVFFSPSTTYLLIKKTSQDVKVGSPLELSVKSNKPVTEISYMVVSKEQIVVAGKTELQSSAFTLTPENSWAPMACIIAYYVSDSGEVINDALNVPVHPVFKNQINMYWSKNKAKPSENVTLKINVTELRTTIGLLVVDRSTKLIGKRSDISEDAIHHELSLYNTAHYDSEAQSSYNVFQKCNLWVFTDASLPRYRELIDDHDLFFLMGYSEESELQNHLETTSVVDFGNPHVRTNFPETWIWNEITPRSTEVIVNVTVPDTITSWLASAFIISENLGLGITKIPIELEVFQPFFVSLNLPPSIIRGEQFLLEVHLFNYMKESSEVTVTLDRSDTFEIFISNDINATDNQRSVWMPSEDGKTVVFPIKPTQIGEIPIRVTAVSAFASDAIIQKVLVKAEGLEQFHSQTLLLDLTKRVRFGDLPPPATETLSFTFPSEVVPGSERVQFTIVGDMLGPSISGLASLIKMPYGCGEQNMINFAPNIYVLDYLTKTGELKHNTKLKAVSYMREGYQRELLFQRDDGSFSAFGNDDHAGSTWLSAFVLRSFFQAQPYIDIDPYILERTAAWIVNHQAQNGEFLEPGRVLHSELQGGTNSPVSLTAYIMAALLEYQTQQYDRYIRKALNFLEMKLSEGISDNYTLALVTYALSLAKSPQAKTALNLLNDKAEHQGELRFWRSPSAELSDSWQPHSTDTELAGYALLSHVKQQRLLEGLSIMKWLLKQRNSLGGYSSTQDTIVALQALSACAVHTAGHDIEMDVTVHSVSEENPFVYRLDNKNRIVLKSKEIAATQPVEVTVSTSGHGFGIFQLNIVYNVKNPHNGIRSTQSQEAFDLDVLVKDDKKDINHVTLNVCTRYLGTGTSSKTGMALMEIGLLSGFALSPAFVPPDDMIRKVEKAEGKVHLYLNHLNKTEFCVDVPTVRYFKVANTQDASVNVVDYYEPRRRAVRSYNSEVMQSVSSCAFCENDCDFCGTRSDSSSPISLSCELFVVHISLLYVWLV</sequence>
<dbReference type="SUPFAM" id="SSF48239">
    <property type="entry name" value="Terpenoid cyclases/Protein prenyltransferases"/>
    <property type="match status" value="1"/>
</dbReference>
<evidence type="ECO:0000259" key="19">
    <source>
        <dbReference type="SMART" id="SM01361"/>
    </source>
</evidence>
<evidence type="ECO:0000256" key="15">
    <source>
        <dbReference type="ARBA" id="ARBA00069665"/>
    </source>
</evidence>
<dbReference type="GeneID" id="129338673"/>
<comment type="function">
    <text evidence="13">Modulates negatively TGFB1 signaling in keratinocytes.</text>
</comment>
<dbReference type="Pfam" id="PF07703">
    <property type="entry name" value="A2M_BRD"/>
    <property type="match status" value="1"/>
</dbReference>
<keyword evidence="8" id="KW-0882">Thioester bond</keyword>
<evidence type="ECO:0000256" key="16">
    <source>
        <dbReference type="SAM" id="SignalP"/>
    </source>
</evidence>
<dbReference type="Gene3D" id="1.50.10.20">
    <property type="match status" value="1"/>
</dbReference>
<dbReference type="Gene3D" id="2.60.120.1540">
    <property type="match status" value="1"/>
</dbReference>
<dbReference type="InterPro" id="IPR036595">
    <property type="entry name" value="A-macroglobulin_rcpt-bd_sf"/>
</dbReference>
<keyword evidence="9" id="KW-0472">Membrane</keyword>
<dbReference type="FunFam" id="1.50.10.20:FF:000001">
    <property type="entry name" value="CD109 isoform 1"/>
    <property type="match status" value="1"/>
</dbReference>
<dbReference type="Proteomes" id="UP001190640">
    <property type="component" value="Chromosome 1"/>
</dbReference>
<dbReference type="SUPFAM" id="SSF81296">
    <property type="entry name" value="E set domains"/>
    <property type="match status" value="1"/>
</dbReference>
<dbReference type="InterPro" id="IPR011625">
    <property type="entry name" value="A2M_N_BRD"/>
</dbReference>
<dbReference type="Gene3D" id="2.60.40.1940">
    <property type="match status" value="1"/>
</dbReference>
<evidence type="ECO:0000259" key="17">
    <source>
        <dbReference type="SMART" id="SM01359"/>
    </source>
</evidence>
<evidence type="ECO:0000256" key="7">
    <source>
        <dbReference type="ARBA" id="ARBA00022900"/>
    </source>
</evidence>
<evidence type="ECO:0000256" key="1">
    <source>
        <dbReference type="ARBA" id="ARBA00004609"/>
    </source>
</evidence>
<dbReference type="CTD" id="135228"/>
<feature type="signal peptide" evidence="16">
    <location>
        <begin position="1"/>
        <end position="33"/>
    </location>
</feature>
<evidence type="ECO:0000256" key="3">
    <source>
        <dbReference type="ARBA" id="ARBA00022475"/>
    </source>
</evidence>
<organism evidence="20 21">
    <name type="scientific">Eublepharis macularius</name>
    <name type="common">Leopard gecko</name>
    <name type="synonym">Cyrtodactylus macularius</name>
    <dbReference type="NCBI Taxonomy" id="481883"/>
    <lineage>
        <taxon>Eukaryota</taxon>
        <taxon>Metazoa</taxon>
        <taxon>Chordata</taxon>
        <taxon>Craniata</taxon>
        <taxon>Vertebrata</taxon>
        <taxon>Euteleostomi</taxon>
        <taxon>Lepidosauria</taxon>
        <taxon>Squamata</taxon>
        <taxon>Bifurcata</taxon>
        <taxon>Gekkota</taxon>
        <taxon>Eublepharidae</taxon>
        <taxon>Eublepharinae</taxon>
        <taxon>Eublepharis</taxon>
    </lineage>
</organism>
<keyword evidence="3" id="KW-1003">Cell membrane</keyword>
<dbReference type="SMART" id="SM01361">
    <property type="entry name" value="A2M_recep"/>
    <property type="match status" value="1"/>
</dbReference>